<dbReference type="CDD" id="cd00067">
    <property type="entry name" value="GAL4"/>
    <property type="match status" value="1"/>
</dbReference>
<dbReference type="GeneID" id="63822286"/>
<evidence type="ECO:0000313" key="7">
    <source>
        <dbReference type="Proteomes" id="UP000076871"/>
    </source>
</evidence>
<protein>
    <recommendedName>
        <fullName evidence="5">Zn(2)-C6 fungal-type domain-containing protein</fullName>
    </recommendedName>
</protein>
<name>A0A165B5F4_9APHY</name>
<keyword evidence="4" id="KW-0539">Nucleus</keyword>
<dbReference type="OrthoDB" id="39175at2759"/>
<keyword evidence="1" id="KW-0805">Transcription regulation</keyword>
<dbReference type="EMBL" id="KV427690">
    <property type="protein sequence ID" value="KZT00279.1"/>
    <property type="molecule type" value="Genomic_DNA"/>
</dbReference>
<dbReference type="InterPro" id="IPR050675">
    <property type="entry name" value="OAF3"/>
</dbReference>
<feature type="non-terminal residue" evidence="6">
    <location>
        <position position="1"/>
    </location>
</feature>
<organism evidence="6 7">
    <name type="scientific">Laetiporus sulphureus 93-53</name>
    <dbReference type="NCBI Taxonomy" id="1314785"/>
    <lineage>
        <taxon>Eukaryota</taxon>
        <taxon>Fungi</taxon>
        <taxon>Dikarya</taxon>
        <taxon>Basidiomycota</taxon>
        <taxon>Agaricomycotina</taxon>
        <taxon>Agaricomycetes</taxon>
        <taxon>Polyporales</taxon>
        <taxon>Laetiporus</taxon>
    </lineage>
</organism>
<dbReference type="PROSITE" id="PS00463">
    <property type="entry name" value="ZN2_CY6_FUNGAL_1"/>
    <property type="match status" value="1"/>
</dbReference>
<proteinExistence type="predicted"/>
<dbReference type="InterPro" id="IPR036864">
    <property type="entry name" value="Zn2-C6_fun-type_DNA-bd_sf"/>
</dbReference>
<dbReference type="GO" id="GO:0003677">
    <property type="term" value="F:DNA binding"/>
    <property type="evidence" value="ECO:0007669"/>
    <property type="project" value="UniProtKB-KW"/>
</dbReference>
<dbReference type="SMART" id="SM00066">
    <property type="entry name" value="GAL4"/>
    <property type="match status" value="1"/>
</dbReference>
<dbReference type="AlphaFoldDB" id="A0A165B5F4"/>
<dbReference type="Proteomes" id="UP000076871">
    <property type="component" value="Unassembled WGS sequence"/>
</dbReference>
<dbReference type="STRING" id="1314785.A0A165B5F4"/>
<evidence type="ECO:0000256" key="2">
    <source>
        <dbReference type="ARBA" id="ARBA00023125"/>
    </source>
</evidence>
<dbReference type="SUPFAM" id="SSF57701">
    <property type="entry name" value="Zn2/Cys6 DNA-binding domain"/>
    <property type="match status" value="1"/>
</dbReference>
<dbReference type="RefSeq" id="XP_040758019.1">
    <property type="nucleotide sequence ID" value="XM_040905256.1"/>
</dbReference>
<keyword evidence="2" id="KW-0238">DNA-binding</keyword>
<evidence type="ECO:0000256" key="4">
    <source>
        <dbReference type="ARBA" id="ARBA00023242"/>
    </source>
</evidence>
<accession>A0A165B5F4</accession>
<dbReference type="PANTHER" id="PTHR31069:SF32">
    <property type="entry name" value="ARGININE METABOLISM REGULATION PROTEIN II"/>
    <property type="match status" value="1"/>
</dbReference>
<reference evidence="6 7" key="1">
    <citation type="journal article" date="2016" name="Mol. Biol. Evol.">
        <title>Comparative Genomics of Early-Diverging Mushroom-Forming Fungi Provides Insights into the Origins of Lignocellulose Decay Capabilities.</title>
        <authorList>
            <person name="Nagy L.G."/>
            <person name="Riley R."/>
            <person name="Tritt A."/>
            <person name="Adam C."/>
            <person name="Daum C."/>
            <person name="Floudas D."/>
            <person name="Sun H."/>
            <person name="Yadav J.S."/>
            <person name="Pangilinan J."/>
            <person name="Larsson K.H."/>
            <person name="Matsuura K."/>
            <person name="Barry K."/>
            <person name="Labutti K."/>
            <person name="Kuo R."/>
            <person name="Ohm R.A."/>
            <person name="Bhattacharya S.S."/>
            <person name="Shirouzu T."/>
            <person name="Yoshinaga Y."/>
            <person name="Martin F.M."/>
            <person name="Grigoriev I.V."/>
            <person name="Hibbett D.S."/>
        </authorList>
    </citation>
    <scope>NUCLEOTIDE SEQUENCE [LARGE SCALE GENOMIC DNA]</scope>
    <source>
        <strain evidence="6 7">93-53</strain>
    </source>
</reference>
<evidence type="ECO:0000256" key="1">
    <source>
        <dbReference type="ARBA" id="ARBA00023015"/>
    </source>
</evidence>
<gene>
    <name evidence="6" type="ORF">LAESUDRAFT_666499</name>
</gene>
<dbReference type="GO" id="GO:0000981">
    <property type="term" value="F:DNA-binding transcription factor activity, RNA polymerase II-specific"/>
    <property type="evidence" value="ECO:0007669"/>
    <property type="project" value="InterPro"/>
</dbReference>
<evidence type="ECO:0000256" key="3">
    <source>
        <dbReference type="ARBA" id="ARBA00023163"/>
    </source>
</evidence>
<dbReference type="Pfam" id="PF00172">
    <property type="entry name" value="Zn_clus"/>
    <property type="match status" value="1"/>
</dbReference>
<dbReference type="GO" id="GO:0008270">
    <property type="term" value="F:zinc ion binding"/>
    <property type="evidence" value="ECO:0007669"/>
    <property type="project" value="InterPro"/>
</dbReference>
<dbReference type="PROSITE" id="PS50048">
    <property type="entry name" value="ZN2_CY6_FUNGAL_2"/>
    <property type="match status" value="1"/>
</dbReference>
<sequence>SSYSNENAHSDREDIDYQRVPRRTPMACQFCRARKLKCDGRQTCANCIRRGLICSYVPVYVHIRLATVNEP</sequence>
<dbReference type="InParanoid" id="A0A165B5F4"/>
<keyword evidence="7" id="KW-1185">Reference proteome</keyword>
<keyword evidence="3" id="KW-0804">Transcription</keyword>
<feature type="domain" description="Zn(2)-C6 fungal-type" evidence="5">
    <location>
        <begin position="27"/>
        <end position="56"/>
    </location>
</feature>
<dbReference type="PANTHER" id="PTHR31069">
    <property type="entry name" value="OLEATE-ACTIVATED TRANSCRIPTION FACTOR 1-RELATED"/>
    <property type="match status" value="1"/>
</dbReference>
<evidence type="ECO:0000259" key="5">
    <source>
        <dbReference type="PROSITE" id="PS50048"/>
    </source>
</evidence>
<dbReference type="Gene3D" id="4.10.240.10">
    <property type="entry name" value="Zn(2)-C6 fungal-type DNA-binding domain"/>
    <property type="match status" value="1"/>
</dbReference>
<dbReference type="InterPro" id="IPR001138">
    <property type="entry name" value="Zn2Cys6_DnaBD"/>
</dbReference>
<evidence type="ECO:0000313" key="6">
    <source>
        <dbReference type="EMBL" id="KZT00279.1"/>
    </source>
</evidence>